<protein>
    <submittedName>
        <fullName evidence="2">Uncharacterized protein</fullName>
    </submittedName>
</protein>
<organism evidence="2">
    <name type="scientific">Leviviridae sp</name>
    <dbReference type="NCBI Taxonomy" id="2027243"/>
    <lineage>
        <taxon>Viruses</taxon>
        <taxon>Riboviria</taxon>
        <taxon>Orthornavirae</taxon>
        <taxon>Lenarviricota</taxon>
        <taxon>Leviviricetes</taxon>
        <taxon>Norzivirales</taxon>
        <taxon>Fiersviridae</taxon>
    </lineage>
</organism>
<accession>A0A514DBD6</accession>
<evidence type="ECO:0000313" key="2">
    <source>
        <dbReference type="EMBL" id="QDH90911.1"/>
    </source>
</evidence>
<feature type="compositionally biased region" description="Polar residues" evidence="1">
    <location>
        <begin position="35"/>
        <end position="44"/>
    </location>
</feature>
<feature type="region of interest" description="Disordered" evidence="1">
    <location>
        <begin position="35"/>
        <end position="67"/>
    </location>
</feature>
<evidence type="ECO:0000256" key="1">
    <source>
        <dbReference type="SAM" id="MobiDB-lite"/>
    </source>
</evidence>
<dbReference type="EMBL" id="MN035865">
    <property type="protein sequence ID" value="QDH90911.1"/>
    <property type="molecule type" value="Genomic_RNA"/>
</dbReference>
<proteinExistence type="predicted"/>
<sequence>MSTIVPRSKETKQTFDIPPVLHYLTGAVLTPGSTGIKRSTTSKLWRSEGHPVNRKTGKRESGGPFHVTHTGTFIRPGTWRKALGGNALERLYSGPIWGPQLHSTSIKEHYDSTVKDMDESSMSKDGATAISLVAPTNPTANLGTALAESFREGVPSLPGIQSWQHRTEKLRNVGSEYLNYQFGWAPLRDEVNSVVNAARYHRDIMQNYRHNEGKNVHRRFDFSPEVDYWSVVLPTQTPCFSPQNTTFMASGYNDPAVTRGARITCKNVRKRWFEGCFTYGGPAKADNFGRHIGFGSEADAVFGLELSPDVLWNLTPWSWAVDWFTNAGDVIHNITNFTLAGLVMRYGYMMEETSSTYYTHYEDGKVRTLLTKSPKKTGFDWMGNCDVGQETVRKSRCPANPFGFGIGWEGLSPTQLAITAALGITRLL</sequence>
<reference evidence="2" key="1">
    <citation type="submission" date="2019-05" db="EMBL/GenBank/DDBJ databases">
        <title>Metatranscriptomic reconstruction reveals RNA viruses with the potential to shape carbon cycling in soil.</title>
        <authorList>
            <person name="Starr E.P."/>
            <person name="Nuccio E."/>
            <person name="Pett-Ridge J."/>
            <person name="Banfield J.F."/>
            <person name="Firestone M.K."/>
        </authorList>
    </citation>
    <scope>NUCLEOTIDE SEQUENCE</scope>
    <source>
        <strain evidence="2">H2_Rhizo_32_scaffold_2300</strain>
    </source>
</reference>
<name>A0A514DBD6_9VIRU</name>
<gene>
    <name evidence="2" type="ORF">H2Rhizo322300_000004</name>
</gene>